<proteinExistence type="predicted"/>
<keyword evidence="3" id="KW-1185">Reference proteome</keyword>
<feature type="domain" description="FAD-dependent urate hydroxylase HpyO/Asp monooxygenase CreE-like FAD/NAD(P)-binding" evidence="1">
    <location>
        <begin position="6"/>
        <end position="149"/>
    </location>
</feature>
<name>A0ABT8ZY48_9SPHN</name>
<dbReference type="EMBL" id="JAUQSZ010000005">
    <property type="protein sequence ID" value="MDO7842506.1"/>
    <property type="molecule type" value="Genomic_DNA"/>
</dbReference>
<dbReference type="InterPro" id="IPR052189">
    <property type="entry name" value="L-asp_N-monooxygenase_NS-form"/>
</dbReference>
<dbReference type="Proteomes" id="UP001176468">
    <property type="component" value="Unassembled WGS sequence"/>
</dbReference>
<dbReference type="RefSeq" id="WP_304560966.1">
    <property type="nucleotide sequence ID" value="NZ_JAUQSZ010000005.1"/>
</dbReference>
<sequence>MSDRIVIVGAGFSGTLLAINMLRSDGPPITLIEREPFAGTGLAYGAAHPSHLLNVRAANMSAFHDEPGHFREWVAGQDLDLGPNPFVPRLTYGRYLRDLLAAAVAGSAGRLTLAQGEAVRIARTAGGARVDLADGSSLEAGTAVLSVGNLPPHAPPGIDESVLQRSAYAGDPWAADALEGLGDDATVLALGTGLTMVDVALALRARGFGGRIVAMSRRGLLPHAHADAPPAPDKLNEKPRETGAALVRRIRKRAAAIGWRAAIDELRPFTQDMWRGAGDRGRARFLQHARPWWDIHRHRLAPDVAAIIAEMRGSGALQPRAGKTISVEAVPEGAAVTWRSRGSDTPEVLVATRIINCTGPQGDLLRADEPLLRSLVAEGAIRPDPLRIGIDVDLQSRTIAADGTANDWLYALGPMTRGAFWEIVAVPDIRVQSWSIARRLTNSQWVGGEGL</sequence>
<dbReference type="SUPFAM" id="SSF51905">
    <property type="entry name" value="FAD/NAD(P)-binding domain"/>
    <property type="match status" value="1"/>
</dbReference>
<dbReference type="PANTHER" id="PTHR40254">
    <property type="entry name" value="BLR0577 PROTEIN"/>
    <property type="match status" value="1"/>
</dbReference>
<accession>A0ABT8ZY48</accession>
<comment type="caution">
    <text evidence="2">The sequence shown here is derived from an EMBL/GenBank/DDBJ whole genome shotgun (WGS) entry which is preliminary data.</text>
</comment>
<evidence type="ECO:0000313" key="3">
    <source>
        <dbReference type="Proteomes" id="UP001176468"/>
    </source>
</evidence>
<gene>
    <name evidence="2" type="ORF">Q5H94_09220</name>
</gene>
<protein>
    <submittedName>
        <fullName evidence="2">FAD/NAD(P)-binding protein</fullName>
    </submittedName>
</protein>
<dbReference type="Pfam" id="PF13454">
    <property type="entry name" value="NAD_binding_9"/>
    <property type="match status" value="1"/>
</dbReference>
<dbReference type="Gene3D" id="3.50.50.60">
    <property type="entry name" value="FAD/NAD(P)-binding domain"/>
    <property type="match status" value="1"/>
</dbReference>
<dbReference type="InterPro" id="IPR038732">
    <property type="entry name" value="HpyO/CreE_NAD-binding"/>
</dbReference>
<evidence type="ECO:0000313" key="2">
    <source>
        <dbReference type="EMBL" id="MDO7842506.1"/>
    </source>
</evidence>
<reference evidence="2" key="1">
    <citation type="submission" date="2023-07" db="EMBL/GenBank/DDBJ databases">
        <authorList>
            <person name="Kim M.K."/>
        </authorList>
    </citation>
    <scope>NUCLEOTIDE SEQUENCE</scope>
    <source>
        <strain evidence="2">CA1-15</strain>
    </source>
</reference>
<organism evidence="2 3">
    <name type="scientific">Sphingomonas immobilis</name>
    <dbReference type="NCBI Taxonomy" id="3063997"/>
    <lineage>
        <taxon>Bacteria</taxon>
        <taxon>Pseudomonadati</taxon>
        <taxon>Pseudomonadota</taxon>
        <taxon>Alphaproteobacteria</taxon>
        <taxon>Sphingomonadales</taxon>
        <taxon>Sphingomonadaceae</taxon>
        <taxon>Sphingomonas</taxon>
    </lineage>
</organism>
<evidence type="ECO:0000259" key="1">
    <source>
        <dbReference type="Pfam" id="PF13454"/>
    </source>
</evidence>
<dbReference type="PANTHER" id="PTHR40254:SF1">
    <property type="entry name" value="BLR0577 PROTEIN"/>
    <property type="match status" value="1"/>
</dbReference>
<dbReference type="InterPro" id="IPR036188">
    <property type="entry name" value="FAD/NAD-bd_sf"/>
</dbReference>